<dbReference type="InterPro" id="IPR016181">
    <property type="entry name" value="Acyl_CoA_acyltransferase"/>
</dbReference>
<dbReference type="Proteomes" id="UP000184161">
    <property type="component" value="Unassembled WGS sequence"/>
</dbReference>
<dbReference type="AlphaFoldDB" id="A0A9X5V9Z2"/>
<protein>
    <recommendedName>
        <fullName evidence="6">N-acetyltransferase domain-containing protein</fullName>
    </recommendedName>
</protein>
<evidence type="ECO:0000256" key="1">
    <source>
        <dbReference type="ARBA" id="ARBA00022491"/>
    </source>
</evidence>
<evidence type="ECO:0000313" key="8">
    <source>
        <dbReference type="Proteomes" id="UP000184161"/>
    </source>
</evidence>
<feature type="domain" description="N-acetyltransferase" evidence="6">
    <location>
        <begin position="8"/>
        <end position="166"/>
    </location>
</feature>
<dbReference type="Pfam" id="PF13673">
    <property type="entry name" value="Acetyltransf_10"/>
    <property type="match status" value="1"/>
</dbReference>
<comment type="catalytic activity">
    <reaction evidence="5">
        <text>glycyl-tRNA(Gly) + acetyl-CoA = N-acetylglycyl-tRNA(Gly) + CoA + H(+)</text>
        <dbReference type="Rhea" id="RHEA:81867"/>
        <dbReference type="Rhea" id="RHEA-COMP:9683"/>
        <dbReference type="Rhea" id="RHEA-COMP:19766"/>
        <dbReference type="ChEBI" id="CHEBI:15378"/>
        <dbReference type="ChEBI" id="CHEBI:57287"/>
        <dbReference type="ChEBI" id="CHEBI:57288"/>
        <dbReference type="ChEBI" id="CHEBI:78522"/>
        <dbReference type="ChEBI" id="CHEBI:232036"/>
    </reaction>
</comment>
<dbReference type="PANTHER" id="PTHR36449:SF1">
    <property type="entry name" value="ACETYLTRANSFERASE"/>
    <property type="match status" value="1"/>
</dbReference>
<gene>
    <name evidence="7" type="ORF">BKK64_17555</name>
</gene>
<dbReference type="PANTHER" id="PTHR36449">
    <property type="entry name" value="ACETYLTRANSFERASE-RELATED"/>
    <property type="match status" value="1"/>
</dbReference>
<sequence>MPMNLDEITFERLTPQHDVAVFSCDEEDLDHYLTSGKTLMYQEKGLGTTTLALHQGHIIGFYETRCAEIEIDESMAAQLGINYITFLSVIEISLLGVHKDFHKQGLGTLMLENLLDDAIDAKEWLGFSHLLVKSKPKAISWYEKQGFVKTNLETYDGLTHMRLPVPDKLTVEKGIF</sequence>
<accession>A0A9X5V9Z2</accession>
<evidence type="ECO:0000313" key="7">
    <source>
        <dbReference type="EMBL" id="OJS94518.1"/>
    </source>
</evidence>
<evidence type="ECO:0000256" key="5">
    <source>
        <dbReference type="ARBA" id="ARBA00049880"/>
    </source>
</evidence>
<evidence type="ECO:0000256" key="3">
    <source>
        <dbReference type="ARBA" id="ARBA00022679"/>
    </source>
</evidence>
<dbReference type="PROSITE" id="PS51186">
    <property type="entry name" value="GNAT"/>
    <property type="match status" value="1"/>
</dbReference>
<dbReference type="GO" id="GO:0016747">
    <property type="term" value="F:acyltransferase activity, transferring groups other than amino-acyl groups"/>
    <property type="evidence" value="ECO:0007669"/>
    <property type="project" value="InterPro"/>
</dbReference>
<evidence type="ECO:0000256" key="4">
    <source>
        <dbReference type="ARBA" id="ARBA00023315"/>
    </source>
</evidence>
<dbReference type="CDD" id="cd04301">
    <property type="entry name" value="NAT_SF"/>
    <property type="match status" value="1"/>
</dbReference>
<proteinExistence type="predicted"/>
<organism evidence="7 8">
    <name type="scientific">Bacillus cereus</name>
    <dbReference type="NCBI Taxonomy" id="1396"/>
    <lineage>
        <taxon>Bacteria</taxon>
        <taxon>Bacillati</taxon>
        <taxon>Bacillota</taxon>
        <taxon>Bacilli</taxon>
        <taxon>Bacillales</taxon>
        <taxon>Bacillaceae</taxon>
        <taxon>Bacillus</taxon>
        <taxon>Bacillus cereus group</taxon>
    </lineage>
</organism>
<reference evidence="7 8" key="1">
    <citation type="submission" date="2016-10" db="EMBL/GenBank/DDBJ databases">
        <title>Draft Genome Sequence of one Bacillus cereus strain isolated from pooled breast milk.</title>
        <authorList>
            <person name="Woudstra C."/>
            <person name="Chamoin A."/>
            <person name="Gentil S."/>
            <person name="Rambeloson T."/>
            <person name="Delannoye S."/>
            <person name="Heinnekine J.A."/>
            <person name="Herbin S."/>
            <person name="Fach P."/>
        </authorList>
    </citation>
    <scope>NUCLEOTIDE SEQUENCE [LARGE SCALE GENOMIC DNA]</scope>
    <source>
        <strain evidence="7 8">16SBCL1279</strain>
    </source>
</reference>
<evidence type="ECO:0000259" key="6">
    <source>
        <dbReference type="PROSITE" id="PS51186"/>
    </source>
</evidence>
<dbReference type="InterPro" id="IPR000182">
    <property type="entry name" value="GNAT_dom"/>
</dbReference>
<keyword evidence="4" id="KW-0012">Acyltransferase</keyword>
<dbReference type="RefSeq" id="WP_001132144.1">
    <property type="nucleotide sequence ID" value="NZ_CP014486.1"/>
</dbReference>
<keyword evidence="3" id="KW-0808">Transferase</keyword>
<dbReference type="Gene3D" id="3.40.630.30">
    <property type="match status" value="1"/>
</dbReference>
<keyword evidence="1" id="KW-0678">Repressor</keyword>
<dbReference type="SUPFAM" id="SSF55729">
    <property type="entry name" value="Acyl-CoA N-acyltransferases (Nat)"/>
    <property type="match status" value="1"/>
</dbReference>
<evidence type="ECO:0000256" key="2">
    <source>
        <dbReference type="ARBA" id="ARBA00022649"/>
    </source>
</evidence>
<keyword evidence="2" id="KW-1277">Toxin-antitoxin system</keyword>
<dbReference type="EMBL" id="MLYK01000040">
    <property type="protein sequence ID" value="OJS94518.1"/>
    <property type="molecule type" value="Genomic_DNA"/>
</dbReference>
<name>A0A9X5V9Z2_BACCE</name>
<comment type="caution">
    <text evidence="7">The sequence shown here is derived from an EMBL/GenBank/DDBJ whole genome shotgun (WGS) entry which is preliminary data.</text>
</comment>